<organism evidence="1 2">
    <name type="scientific">Desulfococcus multivorans DSM 2059</name>
    <dbReference type="NCBI Taxonomy" id="1121405"/>
    <lineage>
        <taxon>Bacteria</taxon>
        <taxon>Pseudomonadati</taxon>
        <taxon>Thermodesulfobacteriota</taxon>
        <taxon>Desulfobacteria</taxon>
        <taxon>Desulfobacterales</taxon>
        <taxon>Desulfococcaceae</taxon>
        <taxon>Desulfococcus</taxon>
    </lineage>
</organism>
<name>S7UFC3_DESML</name>
<reference evidence="1 2" key="1">
    <citation type="journal article" date="2013" name="Genome Announc.">
        <title>Draft genome sequences for three mercury-methylating, sulfate-reducing bacteria.</title>
        <authorList>
            <person name="Brown S.D."/>
            <person name="Hurt R.A.Jr."/>
            <person name="Gilmour C.C."/>
            <person name="Elias D.A."/>
        </authorList>
    </citation>
    <scope>NUCLEOTIDE SEQUENCE [LARGE SCALE GENOMIC DNA]</scope>
    <source>
        <strain evidence="1 2">DSM 2059</strain>
    </source>
</reference>
<dbReference type="Proteomes" id="UP000014977">
    <property type="component" value="Unassembled WGS sequence"/>
</dbReference>
<dbReference type="EMBL" id="ATHJ01000138">
    <property type="protein sequence ID" value="EPR32509.1"/>
    <property type="molecule type" value="Genomic_DNA"/>
</dbReference>
<evidence type="ECO:0000313" key="2">
    <source>
        <dbReference type="Proteomes" id="UP000014977"/>
    </source>
</evidence>
<proteinExistence type="predicted"/>
<keyword evidence="2" id="KW-1185">Reference proteome</keyword>
<sequence length="185" mass="21710">MRADISHFYSLKTVIEQLLGKEAWLDLKEATSLTKWRVYVLKLIAVIRVSIKESVQIVDQAWLDAVRDNLDDGKASAKAAKTIDELLSGFAATLLRQVFLQIGMLPNRTTARRVTLSRQYWRLDSHRSVQYVQTPQQIEAAFWSVQQRQLGFERQMELRDEYRASRSKLPYWRWCQEKEGYRGNE</sequence>
<protein>
    <submittedName>
        <fullName evidence="1">Uncharacterized protein</fullName>
    </submittedName>
</protein>
<dbReference type="RefSeq" id="WP_020878654.1">
    <property type="nucleotide sequence ID" value="NZ_ATHJ01000138.1"/>
</dbReference>
<comment type="caution">
    <text evidence="1">The sequence shown here is derived from an EMBL/GenBank/DDBJ whole genome shotgun (WGS) entry which is preliminary data.</text>
</comment>
<accession>S7UFC3</accession>
<evidence type="ECO:0000313" key="1">
    <source>
        <dbReference type="EMBL" id="EPR32509.1"/>
    </source>
</evidence>
<dbReference type="OrthoDB" id="9255704at2"/>
<gene>
    <name evidence="1" type="ORF">dsmv_0882</name>
</gene>
<dbReference type="AlphaFoldDB" id="S7UFC3"/>